<keyword evidence="4" id="KW-1185">Reference proteome</keyword>
<feature type="compositionally biased region" description="Basic and acidic residues" evidence="1">
    <location>
        <begin position="513"/>
        <end position="524"/>
    </location>
</feature>
<dbReference type="RefSeq" id="XP_029740454.1">
    <property type="nucleotide sequence ID" value="XM_029883056.1"/>
</dbReference>
<dbReference type="Proteomes" id="UP000306050">
    <property type="component" value="Chromosome SGRAM_15"/>
</dbReference>
<organism evidence="3 4">
    <name type="scientific">Sporisorium graminicola</name>
    <dbReference type="NCBI Taxonomy" id="280036"/>
    <lineage>
        <taxon>Eukaryota</taxon>
        <taxon>Fungi</taxon>
        <taxon>Dikarya</taxon>
        <taxon>Basidiomycota</taxon>
        <taxon>Ustilaginomycotina</taxon>
        <taxon>Ustilaginomycetes</taxon>
        <taxon>Ustilaginales</taxon>
        <taxon>Ustilaginaceae</taxon>
        <taxon>Sporisorium</taxon>
    </lineage>
</organism>
<feature type="region of interest" description="Disordered" evidence="1">
    <location>
        <begin position="501"/>
        <end position="540"/>
    </location>
</feature>
<gene>
    <name evidence="3" type="ORF">EX895_002457</name>
</gene>
<evidence type="ECO:0000313" key="4">
    <source>
        <dbReference type="Proteomes" id="UP000306050"/>
    </source>
</evidence>
<accession>A0A4V6YEP4</accession>
<feature type="compositionally biased region" description="Low complexity" evidence="1">
    <location>
        <begin position="237"/>
        <end position="249"/>
    </location>
</feature>
<evidence type="ECO:0000313" key="3">
    <source>
        <dbReference type="EMBL" id="TKY88469.1"/>
    </source>
</evidence>
<sequence>MVQLHHSFLFAALGIASAASAFAVASGGEHASYLARRFVDNHAQALFPRDQDRPGEGQLDQGHPVSEPFPSAGQNSGDGGGGNYDPKHRLSTSPRNDRSSISEAKQQLESTLLPEWDRQLTEHFASYGHCFGSDSSTCQRHTCLLTSADCIAYSKKEKHDLARMTKQVLFKAVTTGKCDPSVSATGYTPICNKYGYCDFFENHGAEDGTIRCETLNDEERQEFVSRLRVLDEDSVDIVDSSSSSSSSSDGDGEGSKRSSPDEMQDKRDPHTVGKRSLADEQNTPLSQDTSQKRDVEEAVKSALTKRALIDRPLRYKTGFTDAMAKGDGSTSTTLDGAVDFFGEKLNQEQLAVKAFQVAAQVSEPIMTSRGYCDALSSTCDQNRICVLSTEGCRRYSSADKISIEQKFLKAYLDVLFTGLCQAMPDAQSDNCDASGHCQLWKSGDLQRDPSCRELTDGQHWNEFLDRFSAALVQPRQTDTHTVVQQQGGYFGLTPYADQGTPSSILSKRSLPHHSSDSIHDDAKAKPSVSSSSSNDGDTVDMSSVKMTQAQLADHVLNAAAQATALATKSSGHCKKESEICRNHVCLLRDPGCRPYTEEEAAVIEDKYIIAYSEVLFSGHCNPSAASKENDNCDTSGRCQLWLGNGKRDHACKQLGSRQFYYRLLAVLDDLGMGPGAHKAHGAGVYTHKAKRDVSLSTSAEVEQPDAAKFHGVKVTKKQVFALADAAASQAVALAFHNLGYCEENSATCHGESCDLGMAGCISYPEKVIDQYEQMLAKVYRHVFTSGTCDVEAAAGDGKSDSCDQSGHCTLWMHNDKRDLGCKELTSEQTQLRLQAELDVVLAQNMPEAEAGAEKRPLQKRNFDYGMFNPAVSNEDNRNTAKFHGVNLTLKEAYALADQTAEAATTHEFDKLGHCDPKSSSTCQESFCDVGKPGCIAYSDEAKRHFLIKFQSILRSVMTSGSCDPNDSEGNCEPTGRCQLWSDDGVRDRTCAEPSFTQLQIRLESAYDTMLALDELELDADKGRLHKRSKRHATDSDGEEPAPNTVLFNGLEMTQRQVAQQAILVAQQAIKYSTQDSGTCAKGSPTCRDEYCTLSSPGCIAYSDEQKLQLQQALSMLLTEVFTSGSCKATAGPAGGRTDVNCDASGMCLLWQDGGKRDYNCKPLKKKQLKARLQDALQTMYASGAADTDARDGSGSGLGSGSRSDKEKRNLHYTLVKRALDIGFKDVKSEPDSSNSDENKEKPEAALINGVPMTHKQVQKEAKRIASTFTEFGPETKITCAKDGRICVGGTCKDTPVRCEDLAKNQVSDLQETVAMVLQAAFSTGTCDQNVDNTGRLCKPAVEGGETCFLWKEDDKRDHGCKELTKKQLQTRLEADFNLFLGQFVPESKEPAARSSSAKRNSSRGLSKRELIDGPILQNLLERDMGMDEPGAKGSNPETRPGFITIRKSDLLSSSKLYQPTPEEVSEFMSVCKHLSHDHKALQHVAEAAGVYDEEDIEQLREHFGELAHNREAATEVLQEAKMQQMVRESKTTGGLFGAMTAPSKVAAAAGVDKLRKTGGELDVGVDSGSGKAAQ</sequence>
<feature type="region of interest" description="Disordered" evidence="1">
    <location>
        <begin position="235"/>
        <end position="297"/>
    </location>
</feature>
<feature type="region of interest" description="Disordered" evidence="1">
    <location>
        <begin position="1183"/>
        <end position="1206"/>
    </location>
</feature>
<evidence type="ECO:0000256" key="1">
    <source>
        <dbReference type="SAM" id="MobiDB-lite"/>
    </source>
</evidence>
<dbReference type="EMBL" id="SRRM01000008">
    <property type="protein sequence ID" value="TKY88469.1"/>
    <property type="molecule type" value="Genomic_DNA"/>
</dbReference>
<feature type="chain" id="PRO_5020675252" evidence="2">
    <location>
        <begin position="22"/>
        <end position="1574"/>
    </location>
</feature>
<dbReference type="GeneID" id="40725352"/>
<feature type="compositionally biased region" description="Polar residues" evidence="1">
    <location>
        <begin position="279"/>
        <end position="289"/>
    </location>
</feature>
<keyword evidence="2" id="KW-0732">Signal</keyword>
<evidence type="ECO:0000256" key="2">
    <source>
        <dbReference type="SAM" id="SignalP"/>
    </source>
</evidence>
<feature type="compositionally biased region" description="Basic and acidic residues" evidence="1">
    <location>
        <begin position="253"/>
        <end position="271"/>
    </location>
</feature>
<dbReference type="OrthoDB" id="10577763at2759"/>
<feature type="region of interest" description="Disordered" evidence="1">
    <location>
        <begin position="48"/>
        <end position="106"/>
    </location>
</feature>
<reference evidence="3 4" key="1">
    <citation type="submission" date="2019-05" db="EMBL/GenBank/DDBJ databases">
        <title>Sporisorium graminicola CBS 10092 draft sequencing and annotation.</title>
        <authorList>
            <person name="Solano-Gonzalez S."/>
            <person name="Caddick M.X."/>
            <person name="Darby A."/>
        </authorList>
    </citation>
    <scope>NUCLEOTIDE SEQUENCE [LARGE SCALE GENOMIC DNA]</scope>
    <source>
        <strain evidence="3 4">CBS 10092</strain>
    </source>
</reference>
<protein>
    <submittedName>
        <fullName evidence="3">Uncharacterized protein</fullName>
    </submittedName>
</protein>
<name>A0A4V6YEP4_9BASI</name>
<dbReference type="KEGG" id="sgra:EX895_002457"/>
<comment type="caution">
    <text evidence="3">The sequence shown here is derived from an EMBL/GenBank/DDBJ whole genome shotgun (WGS) entry which is preliminary data.</text>
</comment>
<proteinExistence type="predicted"/>
<feature type="signal peptide" evidence="2">
    <location>
        <begin position="1"/>
        <end position="21"/>
    </location>
</feature>